<organism evidence="3 4">
    <name type="scientific">Luteimonas kalidii</name>
    <dbReference type="NCBI Taxonomy" id="3042025"/>
    <lineage>
        <taxon>Bacteria</taxon>
        <taxon>Pseudomonadati</taxon>
        <taxon>Pseudomonadota</taxon>
        <taxon>Gammaproteobacteria</taxon>
        <taxon>Lysobacterales</taxon>
        <taxon>Lysobacteraceae</taxon>
        <taxon>Luteimonas</taxon>
    </lineage>
</organism>
<evidence type="ECO:0000313" key="4">
    <source>
        <dbReference type="Proteomes" id="UP001156873"/>
    </source>
</evidence>
<evidence type="ECO:0000256" key="1">
    <source>
        <dbReference type="SAM" id="MobiDB-lite"/>
    </source>
</evidence>
<evidence type="ECO:0000313" key="3">
    <source>
        <dbReference type="EMBL" id="MDH5835375.1"/>
    </source>
</evidence>
<dbReference type="Pfam" id="PF05036">
    <property type="entry name" value="SPOR"/>
    <property type="match status" value="1"/>
</dbReference>
<evidence type="ECO:0000259" key="2">
    <source>
        <dbReference type="PROSITE" id="PS51724"/>
    </source>
</evidence>
<dbReference type="InterPro" id="IPR007730">
    <property type="entry name" value="SPOR-like_dom"/>
</dbReference>
<feature type="region of interest" description="Disordered" evidence="1">
    <location>
        <begin position="56"/>
        <end position="108"/>
    </location>
</feature>
<dbReference type="SUPFAM" id="SSF110997">
    <property type="entry name" value="Sporulation related repeat"/>
    <property type="match status" value="1"/>
</dbReference>
<feature type="domain" description="SPOR" evidence="2">
    <location>
        <begin position="149"/>
        <end position="235"/>
    </location>
</feature>
<reference evidence="3 4" key="1">
    <citation type="submission" date="2023-04" db="EMBL/GenBank/DDBJ databases">
        <title>Luteimonas sp. M1R5S59.</title>
        <authorList>
            <person name="Sun J.-Q."/>
        </authorList>
    </citation>
    <scope>NUCLEOTIDE SEQUENCE [LARGE SCALE GENOMIC DNA]</scope>
    <source>
        <strain evidence="3 4">M1R5S59</strain>
    </source>
</reference>
<comment type="caution">
    <text evidence="3">The sequence shown here is derived from an EMBL/GenBank/DDBJ whole genome shotgun (WGS) entry which is preliminary data.</text>
</comment>
<feature type="compositionally biased region" description="Low complexity" evidence="1">
    <location>
        <begin position="56"/>
        <end position="68"/>
    </location>
</feature>
<gene>
    <name evidence="3" type="ORF">QFW81_15790</name>
</gene>
<proteinExistence type="predicted"/>
<sequence>MFARALIVLLLILNLGVALWWATRAKDVPPPAVALPAGVEPLRLLGEPASAAATLPAPQSVPAVPAQARGPATADGRAGPDAGLEPGPEPGPEPESATAAQADPPRDTVALPDAAQCHAFGPFDGAQAATRAAAALRPAVLRVALREARSAPRGWDVRLAGLADRAAAEAMAARLVAAGFRDHYLMSADAGGRIDIALGRFGGEDAARRHRMALQAAGFEAVEAPIGDGGPVRQWVDVATGAQADLAVLQRAAGATRREPIDCAGFAAAGP</sequence>
<dbReference type="RefSeq" id="WP_280580126.1">
    <property type="nucleotide sequence ID" value="NZ_JARXRO010000020.1"/>
</dbReference>
<dbReference type="PROSITE" id="PS51724">
    <property type="entry name" value="SPOR"/>
    <property type="match status" value="1"/>
</dbReference>
<dbReference type="Proteomes" id="UP001156873">
    <property type="component" value="Unassembled WGS sequence"/>
</dbReference>
<accession>A0ABT6JXE7</accession>
<dbReference type="EMBL" id="JARXRO010000020">
    <property type="protein sequence ID" value="MDH5835375.1"/>
    <property type="molecule type" value="Genomic_DNA"/>
</dbReference>
<dbReference type="InterPro" id="IPR036680">
    <property type="entry name" value="SPOR-like_sf"/>
</dbReference>
<keyword evidence="4" id="KW-1185">Reference proteome</keyword>
<name>A0ABT6JXE7_9GAMM</name>
<protein>
    <submittedName>
        <fullName evidence="3">SPOR domain-containing protein</fullName>
    </submittedName>
</protein>